<dbReference type="EMBL" id="LR999458">
    <property type="protein sequence ID" value="CAE6244442.1"/>
    <property type="molecule type" value="Genomic_DNA"/>
</dbReference>
<organism evidence="1 2">
    <name type="scientific">Arabidopsis arenosa</name>
    <name type="common">Sand rock-cress</name>
    <name type="synonym">Cardaminopsis arenosa</name>
    <dbReference type="NCBI Taxonomy" id="38785"/>
    <lineage>
        <taxon>Eukaryota</taxon>
        <taxon>Viridiplantae</taxon>
        <taxon>Streptophyta</taxon>
        <taxon>Embryophyta</taxon>
        <taxon>Tracheophyta</taxon>
        <taxon>Spermatophyta</taxon>
        <taxon>Magnoliopsida</taxon>
        <taxon>eudicotyledons</taxon>
        <taxon>Gunneridae</taxon>
        <taxon>Pentapetalae</taxon>
        <taxon>rosids</taxon>
        <taxon>malvids</taxon>
        <taxon>Brassicales</taxon>
        <taxon>Brassicaceae</taxon>
        <taxon>Camelineae</taxon>
        <taxon>Arabidopsis</taxon>
    </lineage>
</organism>
<dbReference type="Proteomes" id="UP000682877">
    <property type="component" value="Chromosome 8"/>
</dbReference>
<accession>A0A8S2B3H4</accession>
<sequence length="55" mass="6291">MRKLHFLGEQFLSSPPPVSVINIGSIVEADYKDAWVTGFLVKEIDDDKCLRFNNH</sequence>
<keyword evidence="2" id="KW-1185">Reference proteome</keyword>
<reference evidence="1" key="1">
    <citation type="submission" date="2021-01" db="EMBL/GenBank/DDBJ databases">
        <authorList>
            <person name="Bezrukov I."/>
        </authorList>
    </citation>
    <scope>NUCLEOTIDE SEQUENCE</scope>
</reference>
<proteinExistence type="predicted"/>
<gene>
    <name evidence="1" type="ORF">AARE701A_LOCUS21688</name>
</gene>
<evidence type="ECO:0000313" key="2">
    <source>
        <dbReference type="Proteomes" id="UP000682877"/>
    </source>
</evidence>
<evidence type="ECO:0000313" key="1">
    <source>
        <dbReference type="EMBL" id="CAE6244442.1"/>
    </source>
</evidence>
<dbReference type="AlphaFoldDB" id="A0A8S2B3H4"/>
<name>A0A8S2B3H4_ARAAE</name>
<protein>
    <submittedName>
        <fullName evidence="1">Uncharacterized protein</fullName>
    </submittedName>
</protein>